<evidence type="ECO:0000256" key="2">
    <source>
        <dbReference type="SAM" id="MobiDB-lite"/>
    </source>
</evidence>
<keyword evidence="4" id="KW-1185">Reference proteome</keyword>
<evidence type="ECO:0000313" key="3">
    <source>
        <dbReference type="EMBL" id="PRY52947.1"/>
    </source>
</evidence>
<feature type="compositionally biased region" description="Gly residues" evidence="2">
    <location>
        <begin position="74"/>
        <end position="109"/>
    </location>
</feature>
<dbReference type="AlphaFoldDB" id="A0A2T0U4U7"/>
<dbReference type="PANTHER" id="PTHR43459">
    <property type="entry name" value="ENOYL-COA HYDRATASE"/>
    <property type="match status" value="1"/>
</dbReference>
<dbReference type="InterPro" id="IPR014748">
    <property type="entry name" value="Enoyl-CoA_hydra_C"/>
</dbReference>
<dbReference type="Proteomes" id="UP000237822">
    <property type="component" value="Unassembled WGS sequence"/>
</dbReference>
<dbReference type="Gene3D" id="1.10.12.10">
    <property type="entry name" value="Lyase 2-enoyl-coa Hydratase, Chain A, domain 2"/>
    <property type="match status" value="1"/>
</dbReference>
<comment type="caution">
    <text evidence="3">The sequence shown here is derived from an EMBL/GenBank/DDBJ whole genome shotgun (WGS) entry which is preliminary data.</text>
</comment>
<dbReference type="PANTHER" id="PTHR43459:SF1">
    <property type="entry name" value="EG:BACN32G11.4 PROTEIN"/>
    <property type="match status" value="1"/>
</dbReference>
<dbReference type="GO" id="GO:0003824">
    <property type="term" value="F:catalytic activity"/>
    <property type="evidence" value="ECO:0007669"/>
    <property type="project" value="UniProtKB-ARBA"/>
</dbReference>
<dbReference type="SUPFAM" id="SSF52096">
    <property type="entry name" value="ClpP/crotonase"/>
    <property type="match status" value="1"/>
</dbReference>
<name>A0A2T0U4U7_9MICO</name>
<dbReference type="Pfam" id="PF00378">
    <property type="entry name" value="ECH_1"/>
    <property type="match status" value="2"/>
</dbReference>
<reference evidence="3 4" key="1">
    <citation type="submission" date="2018-03" db="EMBL/GenBank/DDBJ databases">
        <title>Genomic Encyclopedia of Archaeal and Bacterial Type Strains, Phase II (KMG-II): from individual species to whole genera.</title>
        <authorList>
            <person name="Goeker M."/>
        </authorList>
    </citation>
    <scope>NUCLEOTIDE SEQUENCE [LARGE SCALE GENOMIC DNA]</scope>
    <source>
        <strain evidence="3 4">ATCC BAA-1496</strain>
    </source>
</reference>
<organism evidence="3 4">
    <name type="scientific">Knoellia remsis</name>
    <dbReference type="NCBI Taxonomy" id="407159"/>
    <lineage>
        <taxon>Bacteria</taxon>
        <taxon>Bacillati</taxon>
        <taxon>Actinomycetota</taxon>
        <taxon>Actinomycetes</taxon>
        <taxon>Micrococcales</taxon>
        <taxon>Intrasporangiaceae</taxon>
        <taxon>Knoellia</taxon>
    </lineage>
</organism>
<evidence type="ECO:0000256" key="1">
    <source>
        <dbReference type="ARBA" id="ARBA00005254"/>
    </source>
</evidence>
<protein>
    <submittedName>
        <fullName evidence="3">Enoyl-CoA hydratase</fullName>
    </submittedName>
</protein>
<dbReference type="Gene3D" id="3.90.226.10">
    <property type="entry name" value="2-enoyl-CoA Hydratase, Chain A, domain 1"/>
    <property type="match status" value="1"/>
</dbReference>
<dbReference type="InterPro" id="IPR001753">
    <property type="entry name" value="Enoyl-CoA_hydra/iso"/>
</dbReference>
<dbReference type="InterPro" id="IPR029045">
    <property type="entry name" value="ClpP/crotonase-like_dom_sf"/>
</dbReference>
<feature type="region of interest" description="Disordered" evidence="2">
    <location>
        <begin position="74"/>
        <end position="114"/>
    </location>
</feature>
<dbReference type="RefSeq" id="WP_245889385.1">
    <property type="nucleotide sequence ID" value="NZ_PVTI01000029.1"/>
</dbReference>
<dbReference type="EMBL" id="PVTI01000029">
    <property type="protein sequence ID" value="PRY52947.1"/>
    <property type="molecule type" value="Genomic_DNA"/>
</dbReference>
<proteinExistence type="inferred from homology"/>
<gene>
    <name evidence="3" type="ORF">BCF74_12918</name>
</gene>
<accession>A0A2T0U4U7</accession>
<sequence>MSTDGPEVRVETDGAVGRVTLAAPDRLNALDPAMLEVLARGVRDLDADPVVRVIVLAGEGRAFSAGADLGDVGVSGTGDQSGGEANGIGDQSGDGANGIGNQSGDGANGIGNQSREHPLDGTLVGVGEAVRAIVGAGTPVLALVPGVAAGAGLSIALAADYCLVADDATLVLAFGALGLMPDGGATAVVAASIGRARALRLALTGEKLTGAQAAEWGLLAESVAAERFPGRAAELTDLLAALAPQGAARTTAAVNDATLDLEAALAREESGQAELIRTDDFAEGAAAFREKRRPVFGR</sequence>
<evidence type="ECO:0000313" key="4">
    <source>
        <dbReference type="Proteomes" id="UP000237822"/>
    </source>
</evidence>
<dbReference type="CDD" id="cd06558">
    <property type="entry name" value="crotonase-like"/>
    <property type="match status" value="1"/>
</dbReference>
<comment type="similarity">
    <text evidence="1">Belongs to the enoyl-CoA hydratase/isomerase family.</text>
</comment>